<dbReference type="Gene3D" id="3.90.176.10">
    <property type="entry name" value="Toxin ADP-ribosyltransferase, Chain A, domain 1"/>
    <property type="match status" value="1"/>
</dbReference>
<evidence type="ECO:0000313" key="2">
    <source>
        <dbReference type="Proteomes" id="UP000260790"/>
    </source>
</evidence>
<evidence type="ECO:0008006" key="3">
    <source>
        <dbReference type="Google" id="ProtNLM"/>
    </source>
</evidence>
<accession>A0A8B2Z3D8</accession>
<gene>
    <name evidence="1" type="ORF">DXD09_06335</name>
</gene>
<reference evidence="1 2" key="1">
    <citation type="submission" date="2018-08" db="EMBL/GenBank/DDBJ databases">
        <title>A genome reference for cultivated species of the human gut microbiota.</title>
        <authorList>
            <person name="Zou Y."/>
            <person name="Xue W."/>
            <person name="Luo G."/>
        </authorList>
    </citation>
    <scope>NUCLEOTIDE SEQUENCE [LARGE SCALE GENOMIC DNA]</scope>
    <source>
        <strain evidence="1 2">TF10-9AT</strain>
    </source>
</reference>
<dbReference type="RefSeq" id="WP_117643208.1">
    <property type="nucleotide sequence ID" value="NZ_JAQFDM010000004.1"/>
</dbReference>
<dbReference type="AlphaFoldDB" id="A0A8B2Z3D8"/>
<name>A0A8B2Z3D8_9LACO</name>
<dbReference type="Proteomes" id="UP000260790">
    <property type="component" value="Unassembled WGS sequence"/>
</dbReference>
<comment type="caution">
    <text evidence="1">The sequence shown here is derived from an EMBL/GenBank/DDBJ whole genome shotgun (WGS) entry which is preliminary data.</text>
</comment>
<sequence>MLFSDFEEATVTLVTNLDNAIDKLPKYSSKSPLYRSYSNGLGFDSMKFVIDVGNKGGLSDSAFFSTSTDIYDPNDDLRVIILKSKSGAVLGKYDETEEKEVTFSKNTVFKVVKCYTERRENDKMVPIIEVTEVE</sequence>
<dbReference type="PROSITE" id="PS51996">
    <property type="entry name" value="TR_MART"/>
    <property type="match status" value="1"/>
</dbReference>
<dbReference type="SUPFAM" id="SSF56399">
    <property type="entry name" value="ADP-ribosylation"/>
    <property type="match status" value="1"/>
</dbReference>
<evidence type="ECO:0000313" key="1">
    <source>
        <dbReference type="EMBL" id="RGK46602.1"/>
    </source>
</evidence>
<proteinExistence type="predicted"/>
<dbReference type="EMBL" id="QSQR01000005">
    <property type="protein sequence ID" value="RGK46602.1"/>
    <property type="molecule type" value="Genomic_DNA"/>
</dbReference>
<organism evidence="1 2">
    <name type="scientific">Ligilactobacillus ruminis</name>
    <dbReference type="NCBI Taxonomy" id="1623"/>
    <lineage>
        <taxon>Bacteria</taxon>
        <taxon>Bacillati</taxon>
        <taxon>Bacillota</taxon>
        <taxon>Bacilli</taxon>
        <taxon>Lactobacillales</taxon>
        <taxon>Lactobacillaceae</taxon>
        <taxon>Ligilactobacillus</taxon>
    </lineage>
</organism>
<protein>
    <recommendedName>
        <fullName evidence="3">ADP ribosyltransferase domain-containing protein</fullName>
    </recommendedName>
</protein>